<dbReference type="EMBL" id="JAUIRO010000008">
    <property type="protein sequence ID" value="KAK0703644.1"/>
    <property type="molecule type" value="Genomic_DNA"/>
</dbReference>
<dbReference type="GeneID" id="85329482"/>
<evidence type="ECO:0000313" key="1">
    <source>
        <dbReference type="EMBL" id="KAK0703644.1"/>
    </source>
</evidence>
<sequence length="265" mass="28922">MPATLGLAKQRSRSRRRAFSASLGQRQTIAGLVKHHLRLGNGPGLVCAVAPRERWIRGGFNTCIPVRVGSQRSAQPSSPKGETTLIFRCVMTHKLAEGTVDEKLSCEVGTHVWMQDHTRSDAVSALSLATQASLRPTPHTRPTATCADPTAYTLLEYISPATGRMLSTTWAAQRDDTARQRRLFRGLSRTMLSLARVPQPRIGSFPFDAADRTVVLANRPLLCCAAILESEGAPLAVNETYNCVKPFVADVLALHDRHFLADAVD</sequence>
<protein>
    <submittedName>
        <fullName evidence="1">Uncharacterized protein</fullName>
    </submittedName>
</protein>
<organism evidence="1 2">
    <name type="scientific">Lasiosphaeria miniovina</name>
    <dbReference type="NCBI Taxonomy" id="1954250"/>
    <lineage>
        <taxon>Eukaryota</taxon>
        <taxon>Fungi</taxon>
        <taxon>Dikarya</taxon>
        <taxon>Ascomycota</taxon>
        <taxon>Pezizomycotina</taxon>
        <taxon>Sordariomycetes</taxon>
        <taxon>Sordariomycetidae</taxon>
        <taxon>Sordariales</taxon>
        <taxon>Lasiosphaeriaceae</taxon>
        <taxon>Lasiosphaeria</taxon>
    </lineage>
</organism>
<gene>
    <name evidence="1" type="ORF">B0T26DRAFT_757170</name>
</gene>
<evidence type="ECO:0000313" key="2">
    <source>
        <dbReference type="Proteomes" id="UP001172101"/>
    </source>
</evidence>
<dbReference type="Proteomes" id="UP001172101">
    <property type="component" value="Unassembled WGS sequence"/>
</dbReference>
<dbReference type="AlphaFoldDB" id="A0AA39ZU93"/>
<accession>A0AA39ZU93</accession>
<name>A0AA39ZU93_9PEZI</name>
<comment type="caution">
    <text evidence="1">The sequence shown here is derived from an EMBL/GenBank/DDBJ whole genome shotgun (WGS) entry which is preliminary data.</text>
</comment>
<proteinExistence type="predicted"/>
<dbReference type="RefSeq" id="XP_060290503.1">
    <property type="nucleotide sequence ID" value="XM_060446212.1"/>
</dbReference>
<keyword evidence="2" id="KW-1185">Reference proteome</keyword>
<reference evidence="1" key="1">
    <citation type="submission" date="2023-06" db="EMBL/GenBank/DDBJ databases">
        <title>Genome-scale phylogeny and comparative genomics of the fungal order Sordariales.</title>
        <authorList>
            <consortium name="Lawrence Berkeley National Laboratory"/>
            <person name="Hensen N."/>
            <person name="Bonometti L."/>
            <person name="Westerberg I."/>
            <person name="Brannstrom I.O."/>
            <person name="Guillou S."/>
            <person name="Cros-Aarteil S."/>
            <person name="Calhoun S."/>
            <person name="Haridas S."/>
            <person name="Kuo A."/>
            <person name="Mondo S."/>
            <person name="Pangilinan J."/>
            <person name="Riley R."/>
            <person name="LaButti K."/>
            <person name="Andreopoulos B."/>
            <person name="Lipzen A."/>
            <person name="Chen C."/>
            <person name="Yanf M."/>
            <person name="Daum C."/>
            <person name="Ng V."/>
            <person name="Clum A."/>
            <person name="Steindorff A."/>
            <person name="Ohm R."/>
            <person name="Martin F."/>
            <person name="Silar P."/>
            <person name="Natvig D."/>
            <person name="Lalanne C."/>
            <person name="Gautier V."/>
            <person name="Ament-velasquez S.L."/>
            <person name="Kruys A."/>
            <person name="Hutchinson M.I."/>
            <person name="Powell A.J."/>
            <person name="Barry K."/>
            <person name="Miller A.N."/>
            <person name="Grigoriev I.V."/>
            <person name="Debuchy R."/>
            <person name="Gladieux P."/>
            <person name="Thoren M.H."/>
            <person name="Johannesson H."/>
        </authorList>
    </citation>
    <scope>NUCLEOTIDE SEQUENCE</scope>
    <source>
        <strain evidence="1">SMH2392-1A</strain>
    </source>
</reference>